<dbReference type="EMBL" id="PITI01000101">
    <property type="protein sequence ID" value="TBU08747.1"/>
    <property type="molecule type" value="Genomic_DNA"/>
</dbReference>
<gene>
    <name evidence="3" type="ORF">CWI36_0101p0020</name>
</gene>
<feature type="chain" id="PRO_5020515200" evidence="2">
    <location>
        <begin position="24"/>
        <end position="169"/>
    </location>
</feature>
<evidence type="ECO:0000313" key="3">
    <source>
        <dbReference type="EMBL" id="TBU08747.1"/>
    </source>
</evidence>
<name>A0A4Q9LL21_9MICR</name>
<evidence type="ECO:0000313" key="4">
    <source>
        <dbReference type="Proteomes" id="UP000291404"/>
    </source>
</evidence>
<feature type="compositionally biased region" description="Basic and acidic residues" evidence="1">
    <location>
        <begin position="56"/>
        <end position="74"/>
    </location>
</feature>
<protein>
    <submittedName>
        <fullName evidence="3">Uncharacterized protein</fullName>
    </submittedName>
</protein>
<reference evidence="3 4" key="1">
    <citation type="submission" date="2017-12" db="EMBL/GenBank/DDBJ databases">
        <authorList>
            <person name="Pombert J.-F."/>
            <person name="Haag K.L."/>
            <person name="Ebert D."/>
        </authorList>
    </citation>
    <scope>NUCLEOTIDE SEQUENCE [LARGE SCALE GENOMIC DNA]</scope>
    <source>
        <strain evidence="3">BE-OM-2</strain>
    </source>
</reference>
<feature type="compositionally biased region" description="Polar residues" evidence="1">
    <location>
        <begin position="109"/>
        <end position="129"/>
    </location>
</feature>
<dbReference type="AlphaFoldDB" id="A0A4Q9LL21"/>
<comment type="caution">
    <text evidence="3">The sequence shown here is derived from an EMBL/GenBank/DDBJ whole genome shotgun (WGS) entry which is preliminary data.</text>
</comment>
<accession>A0A4Q9LL21</accession>
<evidence type="ECO:0000256" key="1">
    <source>
        <dbReference type="SAM" id="MobiDB-lite"/>
    </source>
</evidence>
<feature type="region of interest" description="Disordered" evidence="1">
    <location>
        <begin position="56"/>
        <end position="136"/>
    </location>
</feature>
<dbReference type="VEuPathDB" id="MicrosporidiaDB:CWI39_0064p0050"/>
<feature type="signal peptide" evidence="2">
    <location>
        <begin position="1"/>
        <end position="23"/>
    </location>
</feature>
<keyword evidence="4" id="KW-1185">Reference proteome</keyword>
<keyword evidence="2" id="KW-0732">Signal</keyword>
<proteinExistence type="predicted"/>
<sequence>MKFLWRISAVIMCLIAISKESMSEEEKREEETMQRKMNSIQGEILEYFQELEEKERIEGENRGCIRSEQTTERASRKKSSFSTKAQVEKSKRGSCNSLNPAASECSGAVGTTENESNEQTSSKSFSLRASTDDRTSKLKKLKDEEFQKRFNKNHRKIAKRLEELSCKIS</sequence>
<dbReference type="VEuPathDB" id="MicrosporidiaDB:CWI36_0101p0020"/>
<organism evidence="3 4">
    <name type="scientific">Hamiltosporidium magnivora</name>
    <dbReference type="NCBI Taxonomy" id="148818"/>
    <lineage>
        <taxon>Eukaryota</taxon>
        <taxon>Fungi</taxon>
        <taxon>Fungi incertae sedis</taxon>
        <taxon>Microsporidia</taxon>
        <taxon>Dubosqiidae</taxon>
        <taxon>Hamiltosporidium</taxon>
    </lineage>
</organism>
<evidence type="ECO:0000256" key="2">
    <source>
        <dbReference type="SAM" id="SignalP"/>
    </source>
</evidence>
<dbReference type="Proteomes" id="UP000291404">
    <property type="component" value="Unassembled WGS sequence"/>
</dbReference>